<proteinExistence type="predicted"/>
<accession>A0A0K0EHE9</accession>
<dbReference type="Proteomes" id="UP000035681">
    <property type="component" value="Unplaced"/>
</dbReference>
<dbReference type="WBParaSite" id="TCONS_00003976.p1">
    <property type="protein sequence ID" value="TCONS_00003976.p1"/>
    <property type="gene ID" value="XLOC_000791"/>
</dbReference>
<sequence length="138" mass="16360">MNYNIEVEKKLKRNLTKFKHIIDGIVQDIVYKEINNIVMYKKVNSTSDISDILKPYVIELSLLVEKRNNIDFKNISFIELSELEFQKEILRQLIITLRNKLGNLYIETLNVEKNDNLLKQSKSNKTSILKHLKKILFH</sequence>
<keyword evidence="1" id="KW-1185">Reference proteome</keyword>
<protein>
    <submittedName>
        <fullName evidence="2">Ribosome-binding factor A</fullName>
    </submittedName>
</protein>
<name>A0A0K0EHE9_STRER</name>
<dbReference type="AlphaFoldDB" id="A0A0K0EHE9"/>
<reference evidence="2" key="1">
    <citation type="submission" date="2015-08" db="UniProtKB">
        <authorList>
            <consortium name="WormBaseParasite"/>
        </authorList>
    </citation>
    <scope>IDENTIFICATION</scope>
</reference>
<dbReference type="WBParaSite" id="SSTP_0000890550.1">
    <property type="protein sequence ID" value="SSTP_0000890550.1"/>
    <property type="gene ID" value="SSTP_0000890550"/>
</dbReference>
<evidence type="ECO:0000313" key="1">
    <source>
        <dbReference type="Proteomes" id="UP000035681"/>
    </source>
</evidence>
<evidence type="ECO:0000313" key="2">
    <source>
        <dbReference type="WBParaSite" id="SSTP_0000890550.1"/>
    </source>
</evidence>
<organism evidence="2">
    <name type="scientific">Strongyloides stercoralis</name>
    <name type="common">Threadworm</name>
    <dbReference type="NCBI Taxonomy" id="6248"/>
    <lineage>
        <taxon>Eukaryota</taxon>
        <taxon>Metazoa</taxon>
        <taxon>Ecdysozoa</taxon>
        <taxon>Nematoda</taxon>
        <taxon>Chromadorea</taxon>
        <taxon>Rhabditida</taxon>
        <taxon>Tylenchina</taxon>
        <taxon>Panagrolaimomorpha</taxon>
        <taxon>Strongyloidoidea</taxon>
        <taxon>Strongyloididae</taxon>
        <taxon>Strongyloides</taxon>
    </lineage>
</organism>